<accession>A0A7G9GF84</accession>
<dbReference type="EMBL" id="CP060635">
    <property type="protein sequence ID" value="QNM09466.1"/>
    <property type="molecule type" value="Genomic_DNA"/>
</dbReference>
<dbReference type="RefSeq" id="WP_249329236.1">
    <property type="nucleotide sequence ID" value="NZ_CP060635.1"/>
</dbReference>
<organism evidence="4 5">
    <name type="scientific">Wansuia hejianensis</name>
    <dbReference type="NCBI Taxonomy" id="2763667"/>
    <lineage>
        <taxon>Bacteria</taxon>
        <taxon>Bacillati</taxon>
        <taxon>Bacillota</taxon>
        <taxon>Clostridia</taxon>
        <taxon>Lachnospirales</taxon>
        <taxon>Lachnospiraceae</taxon>
        <taxon>Wansuia</taxon>
    </lineage>
</organism>
<keyword evidence="2" id="KW-1133">Transmembrane helix</keyword>
<dbReference type="GO" id="GO:0030246">
    <property type="term" value="F:carbohydrate binding"/>
    <property type="evidence" value="ECO:0007669"/>
    <property type="project" value="InterPro"/>
</dbReference>
<dbReference type="KEGG" id="whj:H9Q79_04035"/>
<evidence type="ECO:0008006" key="6">
    <source>
        <dbReference type="Google" id="ProtNLM"/>
    </source>
</evidence>
<dbReference type="InterPro" id="IPR008965">
    <property type="entry name" value="CBM2/CBM3_carb-bd_dom_sf"/>
</dbReference>
<keyword evidence="2" id="KW-0472">Membrane</keyword>
<feature type="transmembrane region" description="Helical" evidence="2">
    <location>
        <begin position="368"/>
        <end position="388"/>
    </location>
</feature>
<dbReference type="Gene3D" id="2.60.40.680">
    <property type="match status" value="1"/>
</dbReference>
<name>A0A7G9GF84_9FIRM</name>
<protein>
    <recommendedName>
        <fullName evidence="6">Cohesin domain-containing protein</fullName>
    </recommendedName>
</protein>
<evidence type="ECO:0000256" key="2">
    <source>
        <dbReference type="SAM" id="Phobius"/>
    </source>
</evidence>
<dbReference type="SUPFAM" id="SSF49384">
    <property type="entry name" value="Carbohydrate-binding domain"/>
    <property type="match status" value="1"/>
</dbReference>
<sequence>MKSKKQWLPLFGAAVMAATLMVLPGAKEAKAAAAPEVSVSIGNVTAEIGDEITIPLTFSSAENNLRGFNGVNTGGYDSTILEYQGTTLDGGLNNDNLSTAGGNFAYMSLGGFSSGTVNIKFKVLKCSADPVSFTVSGLKFTDGTTTTAPKALTSAITINHPADQQNTEGTDATCTTAGHKKVTCGVCGAVISDEDIPALGHDEGTWTVTKESTCKEKGTRELRCTRDQALLKTEELPLAEHSWDDGREAKPATCSAEGEKLYTCKVCNETKTEKIARAAHSWTVSEETDQDGWKVITAATEEKEGSKERVCSVCSEKETAVIEKLAAKPTAAPTAKPTAKPTTAEKPSGGASAANNGKAVNTGDTTETVGYVVLILAAACGIAGAIAMKRRKVNH</sequence>
<evidence type="ECO:0000256" key="1">
    <source>
        <dbReference type="SAM" id="MobiDB-lite"/>
    </source>
</evidence>
<evidence type="ECO:0000313" key="4">
    <source>
        <dbReference type="EMBL" id="QNM09466.1"/>
    </source>
</evidence>
<evidence type="ECO:0000256" key="3">
    <source>
        <dbReference type="SAM" id="SignalP"/>
    </source>
</evidence>
<feature type="signal peptide" evidence="3">
    <location>
        <begin position="1"/>
        <end position="31"/>
    </location>
</feature>
<reference evidence="4 5" key="1">
    <citation type="submission" date="2020-08" db="EMBL/GenBank/DDBJ databases">
        <authorList>
            <person name="Liu C."/>
            <person name="Sun Q."/>
        </authorList>
    </citation>
    <scope>NUCLEOTIDE SEQUENCE [LARGE SCALE GENOMIC DNA]</scope>
    <source>
        <strain evidence="4 5">NSJ-29</strain>
    </source>
</reference>
<keyword evidence="2" id="KW-0812">Transmembrane</keyword>
<proteinExistence type="predicted"/>
<keyword evidence="5" id="KW-1185">Reference proteome</keyword>
<dbReference type="Proteomes" id="UP000515860">
    <property type="component" value="Chromosome"/>
</dbReference>
<feature type="chain" id="PRO_5028835053" description="Cohesin domain-containing protein" evidence="3">
    <location>
        <begin position="32"/>
        <end position="395"/>
    </location>
</feature>
<feature type="compositionally biased region" description="Low complexity" evidence="1">
    <location>
        <begin position="328"/>
        <end position="357"/>
    </location>
</feature>
<evidence type="ECO:0000313" key="5">
    <source>
        <dbReference type="Proteomes" id="UP000515860"/>
    </source>
</evidence>
<gene>
    <name evidence="4" type="ORF">H9Q79_04035</name>
</gene>
<keyword evidence="3" id="KW-0732">Signal</keyword>
<feature type="region of interest" description="Disordered" evidence="1">
    <location>
        <begin position="328"/>
        <end position="361"/>
    </location>
</feature>
<dbReference type="AlphaFoldDB" id="A0A7G9GF84"/>